<dbReference type="NCBIfam" id="TIGR02292">
    <property type="entry name" value="ygfB_yecA"/>
    <property type="match status" value="1"/>
</dbReference>
<dbReference type="InterPro" id="IPR011978">
    <property type="entry name" value="YgfB-like"/>
</dbReference>
<dbReference type="RefSeq" id="WP_127680728.1">
    <property type="nucleotide sequence ID" value="NZ_SACM01000001.1"/>
</dbReference>
<dbReference type="InterPro" id="IPR036255">
    <property type="entry name" value="YgfB-like_sf"/>
</dbReference>
<evidence type="ECO:0000313" key="1">
    <source>
        <dbReference type="EMBL" id="RVT87999.1"/>
    </source>
</evidence>
<dbReference type="OrthoDB" id="570299at2"/>
<evidence type="ECO:0000313" key="2">
    <source>
        <dbReference type="Proteomes" id="UP000288587"/>
    </source>
</evidence>
<name>A0A437LRG5_9BURK</name>
<dbReference type="EMBL" id="SACM01000001">
    <property type="protein sequence ID" value="RVT87999.1"/>
    <property type="molecule type" value="Genomic_DNA"/>
</dbReference>
<dbReference type="Gene3D" id="1.20.120.740">
    <property type="entry name" value="YgfB uncharacterised protein family UPF0149, PF03695"/>
    <property type="match status" value="1"/>
</dbReference>
<dbReference type="AlphaFoldDB" id="A0A437LRG5"/>
<accession>A0A437LRG5</accession>
<proteinExistence type="predicted"/>
<keyword evidence="2" id="KW-1185">Reference proteome</keyword>
<gene>
    <name evidence="1" type="ORF">EOD73_03020</name>
</gene>
<reference evidence="1 2" key="1">
    <citation type="submission" date="2019-01" db="EMBL/GenBank/DDBJ databases">
        <authorList>
            <person name="Chen W.-M."/>
        </authorList>
    </citation>
    <scope>NUCLEOTIDE SEQUENCE [LARGE SCALE GENOMIC DNA]</scope>
    <source>
        <strain evidence="1 2">CCP-18</strain>
    </source>
</reference>
<sequence>MSHLPKYDPASDVRPLSDDELSELDDVLAQLPSDAAMNIEALDGYCTALLLAPQPLSTLNADDWLPLVWGGDGEGLAPFASGKQRKRVAMGVLRHIRHLDHVLHHDPDAWEPIFSVAEADDAEWVDAEDWCLGFLSAVDLDAEGWALQCRAPEGQATLQAIAALAGEGPDGQDLSLDTRDALGRGLPEAVLGLRRG</sequence>
<dbReference type="Proteomes" id="UP000288587">
    <property type="component" value="Unassembled WGS sequence"/>
</dbReference>
<protein>
    <submittedName>
        <fullName evidence="1">YecA family protein</fullName>
    </submittedName>
</protein>
<comment type="caution">
    <text evidence="1">The sequence shown here is derived from an EMBL/GenBank/DDBJ whole genome shotgun (WGS) entry which is preliminary data.</text>
</comment>
<dbReference type="SUPFAM" id="SSF101327">
    <property type="entry name" value="YgfB-like"/>
    <property type="match status" value="1"/>
</dbReference>
<dbReference type="Pfam" id="PF03695">
    <property type="entry name" value="UPF0149"/>
    <property type="match status" value="1"/>
</dbReference>
<organism evidence="1 2">
    <name type="scientific">Inhella crocodyli</name>
    <dbReference type="NCBI Taxonomy" id="2499851"/>
    <lineage>
        <taxon>Bacteria</taxon>
        <taxon>Pseudomonadati</taxon>
        <taxon>Pseudomonadota</taxon>
        <taxon>Betaproteobacteria</taxon>
        <taxon>Burkholderiales</taxon>
        <taxon>Sphaerotilaceae</taxon>
        <taxon>Inhella</taxon>
    </lineage>
</organism>